<comment type="caution">
    <text evidence="2">The sequence shown here is derived from an EMBL/GenBank/DDBJ whole genome shotgun (WGS) entry which is preliminary data.</text>
</comment>
<dbReference type="InterPro" id="IPR004314">
    <property type="entry name" value="Neprosin"/>
</dbReference>
<proteinExistence type="predicted"/>
<organism evidence="2 3">
    <name type="scientific">Protea cynaroides</name>
    <dbReference type="NCBI Taxonomy" id="273540"/>
    <lineage>
        <taxon>Eukaryota</taxon>
        <taxon>Viridiplantae</taxon>
        <taxon>Streptophyta</taxon>
        <taxon>Embryophyta</taxon>
        <taxon>Tracheophyta</taxon>
        <taxon>Spermatophyta</taxon>
        <taxon>Magnoliopsida</taxon>
        <taxon>Proteales</taxon>
        <taxon>Proteaceae</taxon>
        <taxon>Protea</taxon>
    </lineage>
</organism>
<feature type="domain" description="Neprosin PEP catalytic" evidence="1">
    <location>
        <begin position="1"/>
        <end position="188"/>
    </location>
</feature>
<dbReference type="InterPro" id="IPR053168">
    <property type="entry name" value="Glutamic_endopeptidase"/>
</dbReference>
<dbReference type="Proteomes" id="UP001141806">
    <property type="component" value="Unassembled WGS sequence"/>
</dbReference>
<evidence type="ECO:0000313" key="3">
    <source>
        <dbReference type="Proteomes" id="UP001141806"/>
    </source>
</evidence>
<dbReference type="AlphaFoldDB" id="A0A9Q0HAX1"/>
<accession>A0A9Q0HAX1</accession>
<evidence type="ECO:0000313" key="2">
    <source>
        <dbReference type="EMBL" id="KAJ4962758.1"/>
    </source>
</evidence>
<dbReference type="EMBL" id="JAMYWD010000008">
    <property type="protein sequence ID" value="KAJ4962758.1"/>
    <property type="molecule type" value="Genomic_DNA"/>
</dbReference>
<name>A0A9Q0HAX1_9MAGN</name>
<protein>
    <recommendedName>
        <fullName evidence="1">Neprosin PEP catalytic domain-containing protein</fullName>
    </recommendedName>
</protein>
<dbReference type="PANTHER" id="PTHR31589:SF248">
    <property type="entry name" value="CARBOXYL-TERMINAL PROTEINASE-LIKE PROTEIN (DUF239)-RELATED"/>
    <property type="match status" value="1"/>
</dbReference>
<evidence type="ECO:0000259" key="1">
    <source>
        <dbReference type="PROSITE" id="PS52045"/>
    </source>
</evidence>
<keyword evidence="3" id="KW-1185">Reference proteome</keyword>
<sequence>MITQIMEINYEEDTRLHGASAIMNVYNPNAEAMQFTDAEISINDQSDFPSNFIVAGWTDRNTKNWWFDISQTKDESHNIHIGYWPGSILSSLGNGADSVSWAGYAKAGHDGVGPPMGNGLFPEDQKSCYMKYLKFVDDNYILRNSLNRTNVNVRVDSKKCYDLLYHADYTPNEGNSFRFGGPGGGKCD</sequence>
<dbReference type="OrthoDB" id="1858978at2759"/>
<reference evidence="2" key="1">
    <citation type="journal article" date="2023" name="Plant J.">
        <title>The genome of the king protea, Protea cynaroides.</title>
        <authorList>
            <person name="Chang J."/>
            <person name="Duong T.A."/>
            <person name="Schoeman C."/>
            <person name="Ma X."/>
            <person name="Roodt D."/>
            <person name="Barker N."/>
            <person name="Li Z."/>
            <person name="Van de Peer Y."/>
            <person name="Mizrachi E."/>
        </authorList>
    </citation>
    <scope>NUCLEOTIDE SEQUENCE</scope>
    <source>
        <tissue evidence="2">Young leaves</tissue>
    </source>
</reference>
<dbReference type="Pfam" id="PF03080">
    <property type="entry name" value="Neprosin"/>
    <property type="match status" value="1"/>
</dbReference>
<dbReference type="PANTHER" id="PTHR31589">
    <property type="entry name" value="PROTEIN, PUTATIVE (DUF239)-RELATED-RELATED"/>
    <property type="match status" value="1"/>
</dbReference>
<dbReference type="PROSITE" id="PS52045">
    <property type="entry name" value="NEPROSIN_PEP_CD"/>
    <property type="match status" value="1"/>
</dbReference>
<gene>
    <name evidence="2" type="ORF">NE237_022697</name>
</gene>